<dbReference type="SUPFAM" id="SSF53223">
    <property type="entry name" value="Aminoacid dehydrogenase-like, N-terminal domain"/>
    <property type="match status" value="1"/>
</dbReference>
<dbReference type="Pfam" id="PF03949">
    <property type="entry name" value="Malic_M"/>
    <property type="match status" value="1"/>
</dbReference>
<dbReference type="SMART" id="SM01274">
    <property type="entry name" value="malic"/>
    <property type="match status" value="1"/>
</dbReference>
<dbReference type="AlphaFoldDB" id="A0A2A5RY66"/>
<feature type="binding site" evidence="4">
    <location>
        <position position="303"/>
    </location>
    <ligand>
        <name>(S)-malate</name>
        <dbReference type="ChEBI" id="CHEBI:15589"/>
    </ligand>
</feature>
<dbReference type="EMBL" id="JXJW01000012">
    <property type="protein sequence ID" value="PCS06191.1"/>
    <property type="molecule type" value="Genomic_DNA"/>
</dbReference>
<evidence type="ECO:0000259" key="7">
    <source>
        <dbReference type="SMART" id="SM01274"/>
    </source>
</evidence>
<dbReference type="InterPro" id="IPR051674">
    <property type="entry name" value="Malate_Decarboxylase"/>
</dbReference>
<name>A0A2A5RY66_9LACT</name>
<proteinExistence type="inferred from homology"/>
<dbReference type="InterPro" id="IPR012302">
    <property type="entry name" value="Malic_NAD-bd"/>
</dbReference>
<keyword evidence="9" id="KW-1185">Reference proteome</keyword>
<dbReference type="GO" id="GO:0046872">
    <property type="term" value="F:metal ion binding"/>
    <property type="evidence" value="ECO:0007669"/>
    <property type="project" value="UniProtKB-KW"/>
</dbReference>
<evidence type="ECO:0000313" key="9">
    <source>
        <dbReference type="Proteomes" id="UP000218282"/>
    </source>
</evidence>
<feature type="active site" description="Proton donor" evidence="3">
    <location>
        <position position="55"/>
    </location>
</feature>
<dbReference type="InterPro" id="IPR001891">
    <property type="entry name" value="Malic_OxRdtase"/>
</dbReference>
<protein>
    <submittedName>
        <fullName evidence="8">Malate dehydrogenase</fullName>
    </submittedName>
</protein>
<dbReference type="SUPFAM" id="SSF51735">
    <property type="entry name" value="NAD(P)-binding Rossmann-fold domains"/>
    <property type="match status" value="1"/>
</dbReference>
<dbReference type="InterPro" id="IPR012301">
    <property type="entry name" value="Malic_N_dom"/>
</dbReference>
<dbReference type="InterPro" id="IPR036291">
    <property type="entry name" value="NAD(P)-bd_dom_sf"/>
</dbReference>
<dbReference type="GO" id="GO:0051287">
    <property type="term" value="F:NAD binding"/>
    <property type="evidence" value="ECO:0007669"/>
    <property type="project" value="InterPro"/>
</dbReference>
<dbReference type="PANTHER" id="PTHR43237">
    <property type="entry name" value="NADP-DEPENDENT MALIC ENZYME"/>
    <property type="match status" value="1"/>
</dbReference>
<gene>
    <name evidence="8" type="ORF">RU86_GL000423</name>
</gene>
<dbReference type="PANTHER" id="PTHR43237:SF4">
    <property type="entry name" value="NADP-DEPENDENT MALIC ENZYME"/>
    <property type="match status" value="1"/>
</dbReference>
<keyword evidence="5" id="KW-0479">Metal-binding</keyword>
<evidence type="ECO:0000259" key="6">
    <source>
        <dbReference type="SMART" id="SM00919"/>
    </source>
</evidence>
<accession>A0A2A5RY66</accession>
<dbReference type="GO" id="GO:0016616">
    <property type="term" value="F:oxidoreductase activity, acting on the CH-OH group of donors, NAD or NADP as acceptor"/>
    <property type="evidence" value="ECO:0007669"/>
    <property type="project" value="InterPro"/>
</dbReference>
<dbReference type="Gene3D" id="3.40.50.10380">
    <property type="entry name" value="Malic enzyme, N-terminal domain"/>
    <property type="match status" value="1"/>
</dbReference>
<evidence type="ECO:0000256" key="4">
    <source>
        <dbReference type="PIRSR" id="PIRSR000106-2"/>
    </source>
</evidence>
<feature type="domain" description="Malic enzyme N-terminal" evidence="7">
    <location>
        <begin position="34"/>
        <end position="167"/>
    </location>
</feature>
<reference evidence="8 9" key="1">
    <citation type="submission" date="2014-12" db="EMBL/GenBank/DDBJ databases">
        <title>Draft genome sequences of 10 type strains of Lactococcus.</title>
        <authorList>
            <person name="Sun Z."/>
            <person name="Zhong Z."/>
            <person name="Liu W."/>
            <person name="Zhang W."/>
            <person name="Zhang H."/>
        </authorList>
    </citation>
    <scope>NUCLEOTIDE SEQUENCE [LARGE SCALE GENOMIC DNA]</scope>
    <source>
        <strain evidence="8 9">DSM 6634</strain>
    </source>
</reference>
<comment type="cofactor">
    <cofactor evidence="5">
        <name>Mg(2+)</name>
        <dbReference type="ChEBI" id="CHEBI:18420"/>
    </cofactor>
    <cofactor evidence="5">
        <name>Mn(2+)</name>
        <dbReference type="ChEBI" id="CHEBI:29035"/>
    </cofactor>
    <text evidence="5">Divalent metal cations. Prefers magnesium or manganese.</text>
</comment>
<comment type="caution">
    <text evidence="8">The sequence shown here is derived from an EMBL/GenBank/DDBJ whole genome shotgun (WGS) entry which is preliminary data.</text>
</comment>
<dbReference type="PIRSF" id="PIRSF000106">
    <property type="entry name" value="ME"/>
    <property type="match status" value="1"/>
</dbReference>
<evidence type="ECO:0000256" key="3">
    <source>
        <dbReference type="PIRSR" id="PIRSR000106-1"/>
    </source>
</evidence>
<keyword evidence="2" id="KW-0560">Oxidoreductase</keyword>
<feature type="binding site" evidence="5">
    <location>
        <position position="178"/>
    </location>
    <ligand>
        <name>a divalent metal cation</name>
        <dbReference type="ChEBI" id="CHEBI:60240"/>
    </ligand>
</feature>
<feature type="binding site" evidence="5">
    <location>
        <position position="153"/>
    </location>
    <ligand>
        <name>a divalent metal cation</name>
        <dbReference type="ChEBI" id="CHEBI:60240"/>
    </ligand>
</feature>
<evidence type="ECO:0000313" key="8">
    <source>
        <dbReference type="EMBL" id="PCS06191.1"/>
    </source>
</evidence>
<feature type="binding site" evidence="5">
    <location>
        <position position="152"/>
    </location>
    <ligand>
        <name>a divalent metal cation</name>
        <dbReference type="ChEBI" id="CHEBI:60240"/>
    </ligand>
</feature>
<feature type="domain" description="Malic enzyme NAD-binding" evidence="6">
    <location>
        <begin position="179"/>
        <end position="399"/>
    </location>
</feature>
<organism evidence="8 9">
    <name type="scientific">Pseudolactococcus piscium</name>
    <dbReference type="NCBI Taxonomy" id="1364"/>
    <lineage>
        <taxon>Bacteria</taxon>
        <taxon>Bacillati</taxon>
        <taxon>Bacillota</taxon>
        <taxon>Bacilli</taxon>
        <taxon>Lactobacillales</taxon>
        <taxon>Streptococcaceae</taxon>
        <taxon>Pseudolactococcus</taxon>
    </lineage>
</organism>
<evidence type="ECO:0000256" key="1">
    <source>
        <dbReference type="ARBA" id="ARBA00008785"/>
    </source>
</evidence>
<dbReference type="Proteomes" id="UP000218282">
    <property type="component" value="Unassembled WGS sequence"/>
</dbReference>
<dbReference type="InterPro" id="IPR046346">
    <property type="entry name" value="Aminoacid_DH-like_N_sf"/>
</dbReference>
<dbReference type="Pfam" id="PF00390">
    <property type="entry name" value="malic"/>
    <property type="match status" value="2"/>
</dbReference>
<dbReference type="InterPro" id="IPR037062">
    <property type="entry name" value="Malic_N_dom_sf"/>
</dbReference>
<feature type="active site" description="Proton acceptor" evidence="3">
    <location>
        <position position="110"/>
    </location>
</feature>
<comment type="similarity">
    <text evidence="1">Belongs to the malic enzymes family.</text>
</comment>
<dbReference type="SMART" id="SM00919">
    <property type="entry name" value="Malic_M"/>
    <property type="match status" value="1"/>
</dbReference>
<dbReference type="GO" id="GO:0004470">
    <property type="term" value="F:malic enzyme activity"/>
    <property type="evidence" value="ECO:0007669"/>
    <property type="project" value="InterPro"/>
</dbReference>
<feature type="binding site" evidence="4">
    <location>
        <position position="333"/>
    </location>
    <ligand>
        <name>(S)-malate</name>
        <dbReference type="ChEBI" id="CHEBI:15589"/>
    </ligand>
</feature>
<evidence type="ECO:0000256" key="2">
    <source>
        <dbReference type="ARBA" id="ARBA00023002"/>
    </source>
</evidence>
<sequence>MIFLCLNLGSQKEKEKIRDVVNLNKVLRIHEQDTGVLSMQAGIRIRSKDDLAEAYTPGVGELAKLIETDESAKNKYTLSGKLVALVTDGTAVLGLGNIGPAGGLPIVEGKALIYKQFSGVDALPLAINPVPIAEFVETIKNIAKSFAGIHLEDIAAPRCFEIEDKLKAALDIPVYHDDQTGTAIVVLAALINAARLVDKPITELRVLMHGVGASGLATAKLLYRFGITQLTLVDIHGKITEKDTRYNHYQRKFSAKIQQGQGQSLDELITGQDVFIGLSDRDVLSVQQVRRMTEDCIVFALANPRPEIAPDLAKAAGVKIMATGSSQYPNQVNNLLVFPGLFKGLLETHLKTVDEGLQIKVAQALSHLTVKPKVDNLIANVFDEGVVDTVVSAVKAYASDK</sequence>
<dbReference type="Gene3D" id="3.40.50.720">
    <property type="entry name" value="NAD(P)-binding Rossmann-like Domain"/>
    <property type="match status" value="1"/>
</dbReference>
<evidence type="ECO:0000256" key="5">
    <source>
        <dbReference type="PIRSR" id="PIRSR000106-3"/>
    </source>
</evidence>